<proteinExistence type="predicted"/>
<evidence type="ECO:0000256" key="3">
    <source>
        <dbReference type="PROSITE-ProRule" id="PRU00339"/>
    </source>
</evidence>
<organism evidence="5 6">
    <name type="scientific">Roseateles oligotrophus</name>
    <dbReference type="NCBI Taxonomy" id="1769250"/>
    <lineage>
        <taxon>Bacteria</taxon>
        <taxon>Pseudomonadati</taxon>
        <taxon>Pseudomonadota</taxon>
        <taxon>Betaproteobacteria</taxon>
        <taxon>Burkholderiales</taxon>
        <taxon>Sphaerotilaceae</taxon>
        <taxon>Roseateles</taxon>
    </lineage>
</organism>
<keyword evidence="3" id="KW-0802">TPR repeat</keyword>
<dbReference type="Pfam" id="PF13185">
    <property type="entry name" value="GAF_2"/>
    <property type="match status" value="1"/>
</dbReference>
<dbReference type="SUPFAM" id="SSF48452">
    <property type="entry name" value="TPR-like"/>
    <property type="match status" value="1"/>
</dbReference>
<keyword evidence="5" id="KW-0548">Nucleotidyltransferase</keyword>
<gene>
    <name evidence="5" type="ORF">LNV07_17010</name>
</gene>
<feature type="domain" description="GGDEF" evidence="4">
    <location>
        <begin position="758"/>
        <end position="897"/>
    </location>
</feature>
<dbReference type="InterPro" id="IPR050469">
    <property type="entry name" value="Diguanylate_Cyclase"/>
</dbReference>
<dbReference type="PROSITE" id="PS50887">
    <property type="entry name" value="GGDEF"/>
    <property type="match status" value="1"/>
</dbReference>
<dbReference type="EMBL" id="JAJIRN010000007">
    <property type="protein sequence ID" value="MCV2369783.1"/>
    <property type="molecule type" value="Genomic_DNA"/>
</dbReference>
<feature type="repeat" description="TPR" evidence="3">
    <location>
        <begin position="232"/>
        <end position="265"/>
    </location>
</feature>
<dbReference type="InterPro" id="IPR003018">
    <property type="entry name" value="GAF"/>
</dbReference>
<dbReference type="SUPFAM" id="SSF55781">
    <property type="entry name" value="GAF domain-like"/>
    <property type="match status" value="1"/>
</dbReference>
<comment type="caution">
    <text evidence="5">The sequence shown here is derived from an EMBL/GenBank/DDBJ whole genome shotgun (WGS) entry which is preliminary data.</text>
</comment>
<evidence type="ECO:0000256" key="2">
    <source>
        <dbReference type="ARBA" id="ARBA00034247"/>
    </source>
</evidence>
<reference evidence="5 6" key="1">
    <citation type="submission" date="2021-11" db="EMBL/GenBank/DDBJ databases">
        <authorList>
            <person name="Liang Q."/>
            <person name="Mou H."/>
            <person name="Liu Z."/>
        </authorList>
    </citation>
    <scope>NUCLEOTIDE SEQUENCE [LARGE SCALE GENOMIC DNA]</scope>
    <source>
        <strain evidence="5 6">CHU3</strain>
    </source>
</reference>
<evidence type="ECO:0000313" key="6">
    <source>
        <dbReference type="Proteomes" id="UP001209701"/>
    </source>
</evidence>
<evidence type="ECO:0000259" key="4">
    <source>
        <dbReference type="PROSITE" id="PS50887"/>
    </source>
</evidence>
<dbReference type="InterPro" id="IPR043128">
    <property type="entry name" value="Rev_trsase/Diguanyl_cyclase"/>
</dbReference>
<dbReference type="SUPFAM" id="SSF55073">
    <property type="entry name" value="Nucleotide cyclase"/>
    <property type="match status" value="1"/>
</dbReference>
<dbReference type="Gene3D" id="3.30.70.270">
    <property type="match status" value="1"/>
</dbReference>
<dbReference type="InterPro" id="IPR019734">
    <property type="entry name" value="TPR_rpt"/>
</dbReference>
<accession>A0ABT2YI91</accession>
<dbReference type="GO" id="GO:0052621">
    <property type="term" value="F:diguanylate cyclase activity"/>
    <property type="evidence" value="ECO:0007669"/>
    <property type="project" value="UniProtKB-EC"/>
</dbReference>
<dbReference type="Gene3D" id="3.30.450.40">
    <property type="match status" value="1"/>
</dbReference>
<sequence>MLLFASDDEVSALEAEITTSVDVPSMEAQVALAWHLRERDSRRALALAQKLTNDLDGAPAFEAGPEAARYRLRLRLLQGYVGWLFADLAAAEAIAGEVACASAGLAELALAADAHVLLAHIAQDRGDRLRRAAQFELAAELAATLGDGLRLQSASLGRAIGDVRVDARAAMARWGDYVNDLLSHCPAAALQVLCNDFLAFEAYQRSDYAVVVRHCSHTVMALQHSGLVRQVAGAFSTLGVVFLSLNDKQQALEWLERGLQLARPTAWPFVTGSALMQLAETQRQLGNLSAAQGLLEEALQLLAAVPGSRSYAVAIQYLGELLLNQDRADAALTTAEHFLAQADRAQNVDIQLSLMQIRTLALSRLGRPEEALQAGLESLALAEEQGSPLVHSELLDALAALYARHQFPAPQGMCEASAVLHYLLRSLAALPSEYEYGVPPIKLDAIAAEYMRLGEPAQAYAYALRANAARERNHQLDVDRRTISVEARFQTERAQAEAGHLRQLAASAADRAELQAQTSATLARLGLIGQEITGHLQEQAVYACLNRNVQSLLVGAHFGVFLLDRSETQLELAFGMEDGQAIKPFVVPLSHPSSQAVRCAMQRREFTWNIDSRDEPVNIAPGTRLTRSAMFMPLMAAEQLLGVMSIQSTQALAYGEREQLIFRNLCAYGAIAIQNARNFQALEATLQSLHAAQAELVLKKSELEQAYSALEDVSLTDPLTGLRNRRFLEKHLAAEVSQSLRYYERWQREPAVPPPADADLLFLLVDIDHFKRVNDDWGHPAGDQVLVQMRERLARTFRDSDYLVRWGGEEFLVVARANHREQITLLAERVRAEVAGERFVIEAAEPLALTCSVGFACLPFIPSRPEALSWAQVVGLADQALYIAKRNGRNAWVGFSASARTAEVADPALLIGAPLGAAEAGLLTLHASRDLIS</sequence>
<dbReference type="PANTHER" id="PTHR45138:SF9">
    <property type="entry name" value="DIGUANYLATE CYCLASE DGCM-RELATED"/>
    <property type="match status" value="1"/>
</dbReference>
<dbReference type="InterPro" id="IPR029016">
    <property type="entry name" value="GAF-like_dom_sf"/>
</dbReference>
<dbReference type="SMART" id="SM00267">
    <property type="entry name" value="GGDEF"/>
    <property type="match status" value="1"/>
</dbReference>
<dbReference type="EC" id="2.7.7.65" evidence="1"/>
<evidence type="ECO:0000256" key="1">
    <source>
        <dbReference type="ARBA" id="ARBA00012528"/>
    </source>
</evidence>
<dbReference type="PANTHER" id="PTHR45138">
    <property type="entry name" value="REGULATORY COMPONENTS OF SENSORY TRANSDUCTION SYSTEM"/>
    <property type="match status" value="1"/>
</dbReference>
<dbReference type="Gene3D" id="1.25.40.10">
    <property type="entry name" value="Tetratricopeptide repeat domain"/>
    <property type="match status" value="1"/>
</dbReference>
<dbReference type="InterPro" id="IPR029787">
    <property type="entry name" value="Nucleotide_cyclase"/>
</dbReference>
<dbReference type="CDD" id="cd01949">
    <property type="entry name" value="GGDEF"/>
    <property type="match status" value="1"/>
</dbReference>
<evidence type="ECO:0000313" key="5">
    <source>
        <dbReference type="EMBL" id="MCV2369783.1"/>
    </source>
</evidence>
<protein>
    <recommendedName>
        <fullName evidence="1">diguanylate cyclase</fullName>
        <ecNumber evidence="1">2.7.7.65</ecNumber>
    </recommendedName>
</protein>
<dbReference type="NCBIfam" id="TIGR00254">
    <property type="entry name" value="GGDEF"/>
    <property type="match status" value="1"/>
</dbReference>
<keyword evidence="5" id="KW-0808">Transferase</keyword>
<dbReference type="InterPro" id="IPR000160">
    <property type="entry name" value="GGDEF_dom"/>
</dbReference>
<dbReference type="InterPro" id="IPR011990">
    <property type="entry name" value="TPR-like_helical_dom_sf"/>
</dbReference>
<dbReference type="PROSITE" id="PS50005">
    <property type="entry name" value="TPR"/>
    <property type="match status" value="1"/>
</dbReference>
<name>A0ABT2YI91_9BURK</name>
<dbReference type="Proteomes" id="UP001209701">
    <property type="component" value="Unassembled WGS sequence"/>
</dbReference>
<dbReference type="Pfam" id="PF00990">
    <property type="entry name" value="GGDEF"/>
    <property type="match status" value="1"/>
</dbReference>
<comment type="catalytic activity">
    <reaction evidence="2">
        <text>2 GTP = 3',3'-c-di-GMP + 2 diphosphate</text>
        <dbReference type="Rhea" id="RHEA:24898"/>
        <dbReference type="ChEBI" id="CHEBI:33019"/>
        <dbReference type="ChEBI" id="CHEBI:37565"/>
        <dbReference type="ChEBI" id="CHEBI:58805"/>
        <dbReference type="EC" id="2.7.7.65"/>
    </reaction>
</comment>
<dbReference type="RefSeq" id="WP_263572363.1">
    <property type="nucleotide sequence ID" value="NZ_JAJIRN010000007.1"/>
</dbReference>
<keyword evidence="6" id="KW-1185">Reference proteome</keyword>
<dbReference type="SMART" id="SM00028">
    <property type="entry name" value="TPR"/>
    <property type="match status" value="3"/>
</dbReference>